<feature type="active site" description="Charge relay system" evidence="5">
    <location>
        <position position="368"/>
    </location>
</feature>
<dbReference type="Proteomes" id="UP000539372">
    <property type="component" value="Unassembled WGS sequence"/>
</dbReference>
<evidence type="ECO:0000256" key="2">
    <source>
        <dbReference type="ARBA" id="ARBA00022670"/>
    </source>
</evidence>
<evidence type="ECO:0000256" key="5">
    <source>
        <dbReference type="PROSITE-ProRule" id="PRU01240"/>
    </source>
</evidence>
<dbReference type="Pfam" id="PF00082">
    <property type="entry name" value="Peptidase_S8"/>
    <property type="match status" value="1"/>
</dbReference>
<proteinExistence type="inferred from homology"/>
<dbReference type="EMBL" id="JABBNT010000002">
    <property type="protein sequence ID" value="NMM44543.1"/>
    <property type="molecule type" value="Genomic_DNA"/>
</dbReference>
<accession>A0A7Y0HFF9</accession>
<dbReference type="InterPro" id="IPR015500">
    <property type="entry name" value="Peptidase_S8_subtilisin-rel"/>
</dbReference>
<feature type="active site" description="Charge relay system" evidence="5">
    <location>
        <position position="181"/>
    </location>
</feature>
<feature type="signal peptide" evidence="7">
    <location>
        <begin position="1"/>
        <end position="21"/>
    </location>
</feature>
<dbReference type="InterPro" id="IPR000209">
    <property type="entry name" value="Peptidase_S8/S53_dom"/>
</dbReference>
<dbReference type="CDD" id="cd05561">
    <property type="entry name" value="Peptidases_S8_4"/>
    <property type="match status" value="1"/>
</dbReference>
<comment type="caution">
    <text evidence="9">The sequence shown here is derived from an EMBL/GenBank/DDBJ whole genome shotgun (WGS) entry which is preliminary data.</text>
</comment>
<evidence type="ECO:0000256" key="6">
    <source>
        <dbReference type="SAM" id="MobiDB-lite"/>
    </source>
</evidence>
<dbReference type="InterPro" id="IPR050131">
    <property type="entry name" value="Peptidase_S8_subtilisin-like"/>
</dbReference>
<dbReference type="InterPro" id="IPR023828">
    <property type="entry name" value="Peptidase_S8_Ser-AS"/>
</dbReference>
<keyword evidence="4 5" id="KW-0720">Serine protease</keyword>
<keyword evidence="7" id="KW-0732">Signal</keyword>
<name>A0A7Y0HFF9_9PROT</name>
<dbReference type="PANTHER" id="PTHR43806">
    <property type="entry name" value="PEPTIDASE S8"/>
    <property type="match status" value="1"/>
</dbReference>
<feature type="region of interest" description="Disordered" evidence="6">
    <location>
        <begin position="44"/>
        <end position="64"/>
    </location>
</feature>
<dbReference type="PRINTS" id="PR00723">
    <property type="entry name" value="SUBTILISIN"/>
</dbReference>
<feature type="chain" id="PRO_5030679441" evidence="7">
    <location>
        <begin position="22"/>
        <end position="424"/>
    </location>
</feature>
<dbReference type="Gene3D" id="3.40.50.200">
    <property type="entry name" value="Peptidase S8/S53 domain"/>
    <property type="match status" value="1"/>
</dbReference>
<dbReference type="PROSITE" id="PS51892">
    <property type="entry name" value="SUBTILASE"/>
    <property type="match status" value="1"/>
</dbReference>
<feature type="compositionally biased region" description="Polar residues" evidence="6">
    <location>
        <begin position="46"/>
        <end position="56"/>
    </location>
</feature>
<feature type="active site" description="Charge relay system" evidence="5">
    <location>
        <position position="213"/>
    </location>
</feature>
<evidence type="ECO:0000259" key="8">
    <source>
        <dbReference type="Pfam" id="PF00082"/>
    </source>
</evidence>
<dbReference type="RefSeq" id="WP_169624819.1">
    <property type="nucleotide sequence ID" value="NZ_JABBNT010000002.1"/>
</dbReference>
<keyword evidence="2 5" id="KW-0645">Protease</keyword>
<dbReference type="PANTHER" id="PTHR43806:SF11">
    <property type="entry name" value="CEREVISIN-RELATED"/>
    <property type="match status" value="1"/>
</dbReference>
<evidence type="ECO:0000313" key="10">
    <source>
        <dbReference type="Proteomes" id="UP000539372"/>
    </source>
</evidence>
<protein>
    <submittedName>
        <fullName evidence="9">S8 family serine peptidase</fullName>
    </submittedName>
</protein>
<evidence type="ECO:0000256" key="7">
    <source>
        <dbReference type="SAM" id="SignalP"/>
    </source>
</evidence>
<evidence type="ECO:0000256" key="1">
    <source>
        <dbReference type="ARBA" id="ARBA00011073"/>
    </source>
</evidence>
<comment type="similarity">
    <text evidence="1 5">Belongs to the peptidase S8 family.</text>
</comment>
<dbReference type="GO" id="GO:0004252">
    <property type="term" value="F:serine-type endopeptidase activity"/>
    <property type="evidence" value="ECO:0007669"/>
    <property type="project" value="UniProtKB-UniRule"/>
</dbReference>
<keyword evidence="10" id="KW-1185">Reference proteome</keyword>
<evidence type="ECO:0000313" key="9">
    <source>
        <dbReference type="EMBL" id="NMM44543.1"/>
    </source>
</evidence>
<keyword evidence="3 5" id="KW-0378">Hydrolase</keyword>
<dbReference type="PROSITE" id="PS00138">
    <property type="entry name" value="SUBTILASE_SER"/>
    <property type="match status" value="1"/>
</dbReference>
<reference evidence="9 10" key="1">
    <citation type="submission" date="2020-04" db="EMBL/GenBank/DDBJ databases">
        <title>Rhodospirillaceae bacterium KN72 isolated from deep sea.</title>
        <authorList>
            <person name="Zhang D.-C."/>
        </authorList>
    </citation>
    <scope>NUCLEOTIDE SEQUENCE [LARGE SCALE GENOMIC DNA]</scope>
    <source>
        <strain evidence="9 10">KN72</strain>
    </source>
</reference>
<dbReference type="SUPFAM" id="SSF52743">
    <property type="entry name" value="Subtilisin-like"/>
    <property type="match status" value="1"/>
</dbReference>
<dbReference type="InterPro" id="IPR036852">
    <property type="entry name" value="Peptidase_S8/S53_dom_sf"/>
</dbReference>
<evidence type="ECO:0000256" key="4">
    <source>
        <dbReference type="ARBA" id="ARBA00022825"/>
    </source>
</evidence>
<gene>
    <name evidence="9" type="ORF">HH303_08630</name>
</gene>
<dbReference type="AlphaFoldDB" id="A0A7Y0HFF9"/>
<organism evidence="9 10">
    <name type="scientific">Pacificispira spongiicola</name>
    <dbReference type="NCBI Taxonomy" id="2729598"/>
    <lineage>
        <taxon>Bacteria</taxon>
        <taxon>Pseudomonadati</taxon>
        <taxon>Pseudomonadota</taxon>
        <taxon>Alphaproteobacteria</taxon>
        <taxon>Rhodospirillales</taxon>
        <taxon>Rhodospirillaceae</taxon>
        <taxon>Pacificispira</taxon>
    </lineage>
</organism>
<sequence>MLSRIWAAIAGVGLVICATTAGPHSAAAGDHGWTVLEYGEDGTAVRSRQSDPTQNDKPIGFSDPNSRAVESDQVLVVDPTEEDLTQLSTAGFRVIAKNRLDGLGMTLVELTIPRDYDLAEALRVLARDFPNLIVGANDLLDMSSGPQVAQASGSTDFTRSLSGWGEVPESCGQGIVLGQIDGFVDTDHPALRGKRLVYGSFIKEGRLPAAGDHGTAVAIMLIGRSTDGRPGGLLPGARLYAANIFERRDGREAGNLAALVRAIDWLVQNHVKVANLSIAGHDSVIMQIAVKRSIEKGLLLVAAAGNNGPYAPPVWPAAHPDVFAVTAVDSNMHQYRNANNGDYIDFAAPGVNVPTQTPHGPMAQSGTSFAAPFVTAMVALHLQIGFEAKADLIRRSLQRYSTDLGTTGKDANFGWGLVRLRPKC</sequence>
<evidence type="ECO:0000256" key="3">
    <source>
        <dbReference type="ARBA" id="ARBA00022801"/>
    </source>
</evidence>
<feature type="domain" description="Peptidase S8/S53" evidence="8">
    <location>
        <begin position="172"/>
        <end position="416"/>
    </location>
</feature>
<dbReference type="GO" id="GO:0006508">
    <property type="term" value="P:proteolysis"/>
    <property type="evidence" value="ECO:0007669"/>
    <property type="project" value="UniProtKB-KW"/>
</dbReference>